<accession>A0A078MPY9</accession>
<dbReference type="NCBIfam" id="TIGR02194">
    <property type="entry name" value="GlrX_NrdH"/>
    <property type="match status" value="1"/>
</dbReference>
<evidence type="ECO:0000256" key="2">
    <source>
        <dbReference type="ARBA" id="ARBA00007787"/>
    </source>
</evidence>
<dbReference type="Gene3D" id="3.40.30.10">
    <property type="entry name" value="Glutaredoxin"/>
    <property type="match status" value="1"/>
</dbReference>
<evidence type="ECO:0000256" key="7">
    <source>
        <dbReference type="ARBA" id="ARBA00023284"/>
    </source>
</evidence>
<dbReference type="PATRIC" id="fig|1461584.3.peg.1638"/>
<protein>
    <recommendedName>
        <fullName evidence="3">Glutaredoxin-like protein NrdH</fullName>
    </recommendedName>
</protein>
<sequence>MTVTVYTKPACVQCNATYRALDKKGITYQVVDMSQDAEALERVRALGYMQAPVVITDSDSWSGFRPDKINELAESAVTSVA</sequence>
<keyword evidence="4" id="KW-0813">Transport</keyword>
<dbReference type="InterPro" id="IPR051548">
    <property type="entry name" value="Grx-like_ET"/>
</dbReference>
<dbReference type="GO" id="GO:0009055">
    <property type="term" value="F:electron transfer activity"/>
    <property type="evidence" value="ECO:0007669"/>
    <property type="project" value="TreeGrafter"/>
</dbReference>
<dbReference type="PROSITE" id="PS51354">
    <property type="entry name" value="GLUTAREDOXIN_2"/>
    <property type="match status" value="1"/>
</dbReference>
<feature type="domain" description="Glutaredoxin" evidence="8">
    <location>
        <begin position="3"/>
        <end position="58"/>
    </location>
</feature>
<dbReference type="EMBL" id="LN483070">
    <property type="protein sequence ID" value="CEA08310.1"/>
    <property type="molecule type" value="Genomic_DNA"/>
</dbReference>
<evidence type="ECO:0000256" key="6">
    <source>
        <dbReference type="ARBA" id="ARBA00023157"/>
    </source>
</evidence>
<keyword evidence="7" id="KW-0676">Redox-active center</keyword>
<dbReference type="GO" id="GO:0045454">
    <property type="term" value="P:cell redox homeostasis"/>
    <property type="evidence" value="ECO:0007669"/>
    <property type="project" value="InterPro"/>
</dbReference>
<evidence type="ECO:0000256" key="4">
    <source>
        <dbReference type="ARBA" id="ARBA00022448"/>
    </source>
</evidence>
<dbReference type="PANTHER" id="PTHR34386">
    <property type="entry name" value="GLUTAREDOXIN"/>
    <property type="match status" value="1"/>
</dbReference>
<dbReference type="InterPro" id="IPR036249">
    <property type="entry name" value="Thioredoxin-like_sf"/>
</dbReference>
<dbReference type="Pfam" id="PF00462">
    <property type="entry name" value="Glutaredoxin"/>
    <property type="match status" value="1"/>
</dbReference>
<proteinExistence type="inferred from homology"/>
<dbReference type="InterPro" id="IPR002109">
    <property type="entry name" value="Glutaredoxin"/>
</dbReference>
<dbReference type="PANTHER" id="PTHR34386:SF1">
    <property type="entry name" value="GLUTAREDOXIN-LIKE PROTEIN NRDH"/>
    <property type="match status" value="1"/>
</dbReference>
<evidence type="ECO:0000256" key="5">
    <source>
        <dbReference type="ARBA" id="ARBA00022982"/>
    </source>
</evidence>
<dbReference type="InterPro" id="IPR011909">
    <property type="entry name" value="GlrX_NrdH"/>
</dbReference>
<evidence type="ECO:0000256" key="1">
    <source>
        <dbReference type="ARBA" id="ARBA00002292"/>
    </source>
</evidence>
<keyword evidence="6" id="KW-1015">Disulfide bond</keyword>
<name>A0A078MPY9_9MICC</name>
<dbReference type="SUPFAM" id="SSF52833">
    <property type="entry name" value="Thioredoxin-like"/>
    <property type="match status" value="1"/>
</dbReference>
<keyword evidence="5" id="KW-0249">Electron transport</keyword>
<evidence type="ECO:0000313" key="9">
    <source>
        <dbReference type="EMBL" id="CEA08310.1"/>
    </source>
</evidence>
<evidence type="ECO:0000256" key="3">
    <source>
        <dbReference type="ARBA" id="ARBA00017945"/>
    </source>
</evidence>
<gene>
    <name evidence="9" type="primary">nrdH</name>
    <name evidence="9" type="ORF">BN1051_01650</name>
</gene>
<dbReference type="AlphaFoldDB" id="A0A078MPY9"/>
<organism evidence="9">
    <name type="scientific">Arthrobacter saudimassiliensis</name>
    <dbReference type="NCBI Taxonomy" id="1461584"/>
    <lineage>
        <taxon>Bacteria</taxon>
        <taxon>Bacillati</taxon>
        <taxon>Actinomycetota</taxon>
        <taxon>Actinomycetes</taxon>
        <taxon>Micrococcales</taxon>
        <taxon>Micrococcaceae</taxon>
        <taxon>Arthrobacter</taxon>
    </lineage>
</organism>
<evidence type="ECO:0000259" key="8">
    <source>
        <dbReference type="Pfam" id="PF00462"/>
    </source>
</evidence>
<reference evidence="9" key="1">
    <citation type="submission" date="2014-07" db="EMBL/GenBank/DDBJ databases">
        <authorList>
            <person name="Urmite Genomes Urmite Genomes"/>
        </authorList>
    </citation>
    <scope>NUCLEOTIDE SEQUENCE</scope>
    <source>
        <strain evidence="9">11W110_air</strain>
    </source>
</reference>
<dbReference type="CDD" id="cd02976">
    <property type="entry name" value="NrdH"/>
    <property type="match status" value="1"/>
</dbReference>
<comment type="similarity">
    <text evidence="2">Belongs to the glutaredoxin family.</text>
</comment>
<comment type="function">
    <text evidence="1">Electron transport system for the ribonucleotide reductase system NrdEF.</text>
</comment>